<keyword evidence="5 7" id="KW-1133">Transmembrane helix</keyword>
<dbReference type="GO" id="GO:0005886">
    <property type="term" value="C:plasma membrane"/>
    <property type="evidence" value="ECO:0007669"/>
    <property type="project" value="UniProtKB-SubCell"/>
</dbReference>
<protein>
    <recommendedName>
        <fullName evidence="8">Acyltransferase 3 domain-containing protein</fullName>
    </recommendedName>
</protein>
<evidence type="ECO:0000256" key="5">
    <source>
        <dbReference type="ARBA" id="ARBA00022989"/>
    </source>
</evidence>
<gene>
    <name evidence="9" type="ORF">GCM10011366_13830</name>
</gene>
<evidence type="ECO:0000256" key="2">
    <source>
        <dbReference type="ARBA" id="ARBA00007400"/>
    </source>
</evidence>
<evidence type="ECO:0000256" key="1">
    <source>
        <dbReference type="ARBA" id="ARBA00004651"/>
    </source>
</evidence>
<evidence type="ECO:0000313" key="9">
    <source>
        <dbReference type="EMBL" id="GGF47287.1"/>
    </source>
</evidence>
<keyword evidence="3" id="KW-1003">Cell membrane</keyword>
<keyword evidence="6 7" id="KW-0472">Membrane</keyword>
<keyword evidence="10" id="KW-1185">Reference proteome</keyword>
<organism evidence="9 10">
    <name type="scientific">Ornithinimicrobium tianjinense</name>
    <dbReference type="NCBI Taxonomy" id="1195761"/>
    <lineage>
        <taxon>Bacteria</taxon>
        <taxon>Bacillati</taxon>
        <taxon>Actinomycetota</taxon>
        <taxon>Actinomycetes</taxon>
        <taxon>Micrococcales</taxon>
        <taxon>Ornithinimicrobiaceae</taxon>
        <taxon>Ornithinimicrobium</taxon>
    </lineage>
</organism>
<sequence length="331" mass="35714">MIHTVGGTAAGPGSTSTLDGWVARALDLGFIWAVPVFVMLSGALSLDPGRWRGSGPYLRRRVARLVPGLVVWHVVYVAYMALTRDGWWQGLGPTLAKVVQGQVAPHLYFFWIVLGLSLITPVLVPWVASSGRREWVVAALIGYAVPVLSTWPLGSDGGRVGLSHAAWTWWLPYVGAYLMGWALRGAVLPRRWLVPAALATVLLVAQMTWQWRNPAAPGWLEQWLGVHYYSLPVAALSVLVLMLAQSLVRPDGALAGLAAPRVMRVVDPVASATMGIFALHYLVLLVGLDVGLLGEPVASWPVLVLRFVAVAAVTTALVLVLRRVPGVRSVL</sequence>
<dbReference type="PANTHER" id="PTHR40074">
    <property type="entry name" value="O-ACETYLTRANSFERASE WECH"/>
    <property type="match status" value="1"/>
</dbReference>
<name>A0A917BIK6_9MICO</name>
<comment type="subcellular location">
    <subcellularLocation>
        <location evidence="1">Cell membrane</location>
        <topology evidence="1">Multi-pass membrane protein</topology>
    </subcellularLocation>
</comment>
<evidence type="ECO:0000313" key="10">
    <source>
        <dbReference type="Proteomes" id="UP000605670"/>
    </source>
</evidence>
<comment type="similarity">
    <text evidence="2">Belongs to the acyltransferase 3 family.</text>
</comment>
<keyword evidence="4 7" id="KW-0812">Transmembrane</keyword>
<feature type="transmembrane region" description="Helical" evidence="7">
    <location>
        <begin position="192"/>
        <end position="209"/>
    </location>
</feature>
<dbReference type="Pfam" id="PF01757">
    <property type="entry name" value="Acyl_transf_3"/>
    <property type="match status" value="1"/>
</dbReference>
<feature type="transmembrane region" description="Helical" evidence="7">
    <location>
        <begin position="269"/>
        <end position="288"/>
    </location>
</feature>
<feature type="transmembrane region" description="Helical" evidence="7">
    <location>
        <begin position="166"/>
        <end position="183"/>
    </location>
</feature>
<comment type="caution">
    <text evidence="9">The sequence shown here is derived from an EMBL/GenBank/DDBJ whole genome shotgun (WGS) entry which is preliminary data.</text>
</comment>
<feature type="transmembrane region" description="Helical" evidence="7">
    <location>
        <begin position="229"/>
        <end position="248"/>
    </location>
</feature>
<accession>A0A917BIK6</accession>
<reference evidence="9" key="1">
    <citation type="journal article" date="2014" name="Int. J. Syst. Evol. Microbiol.">
        <title>Complete genome sequence of Corynebacterium casei LMG S-19264T (=DSM 44701T), isolated from a smear-ripened cheese.</title>
        <authorList>
            <consortium name="US DOE Joint Genome Institute (JGI-PGF)"/>
            <person name="Walter F."/>
            <person name="Albersmeier A."/>
            <person name="Kalinowski J."/>
            <person name="Ruckert C."/>
        </authorList>
    </citation>
    <scope>NUCLEOTIDE SEQUENCE</scope>
    <source>
        <strain evidence="9">CGMCC 1.12160</strain>
    </source>
</reference>
<evidence type="ECO:0000259" key="8">
    <source>
        <dbReference type="Pfam" id="PF01757"/>
    </source>
</evidence>
<dbReference type="PANTHER" id="PTHR40074:SF2">
    <property type="entry name" value="O-ACETYLTRANSFERASE WECH"/>
    <property type="match status" value="1"/>
</dbReference>
<reference evidence="9" key="2">
    <citation type="submission" date="2020-09" db="EMBL/GenBank/DDBJ databases">
        <authorList>
            <person name="Sun Q."/>
            <person name="Zhou Y."/>
        </authorList>
    </citation>
    <scope>NUCLEOTIDE SEQUENCE</scope>
    <source>
        <strain evidence="9">CGMCC 1.12160</strain>
    </source>
</reference>
<evidence type="ECO:0000256" key="6">
    <source>
        <dbReference type="ARBA" id="ARBA00023136"/>
    </source>
</evidence>
<feature type="transmembrane region" description="Helical" evidence="7">
    <location>
        <begin position="300"/>
        <end position="321"/>
    </location>
</feature>
<feature type="transmembrane region" description="Helical" evidence="7">
    <location>
        <begin position="108"/>
        <end position="128"/>
    </location>
</feature>
<dbReference type="GO" id="GO:0016413">
    <property type="term" value="F:O-acetyltransferase activity"/>
    <property type="evidence" value="ECO:0007669"/>
    <property type="project" value="TreeGrafter"/>
</dbReference>
<dbReference type="GO" id="GO:0009246">
    <property type="term" value="P:enterobacterial common antigen biosynthetic process"/>
    <property type="evidence" value="ECO:0007669"/>
    <property type="project" value="TreeGrafter"/>
</dbReference>
<evidence type="ECO:0000256" key="7">
    <source>
        <dbReference type="SAM" id="Phobius"/>
    </source>
</evidence>
<evidence type="ECO:0000256" key="4">
    <source>
        <dbReference type="ARBA" id="ARBA00022692"/>
    </source>
</evidence>
<dbReference type="EMBL" id="BMEM01000001">
    <property type="protein sequence ID" value="GGF47287.1"/>
    <property type="molecule type" value="Genomic_DNA"/>
</dbReference>
<feature type="transmembrane region" description="Helical" evidence="7">
    <location>
        <begin position="65"/>
        <end position="82"/>
    </location>
</feature>
<evidence type="ECO:0000256" key="3">
    <source>
        <dbReference type="ARBA" id="ARBA00022475"/>
    </source>
</evidence>
<proteinExistence type="inferred from homology"/>
<feature type="domain" description="Acyltransferase 3" evidence="8">
    <location>
        <begin position="2"/>
        <end position="320"/>
    </location>
</feature>
<dbReference type="AlphaFoldDB" id="A0A917BIK6"/>
<feature type="transmembrane region" description="Helical" evidence="7">
    <location>
        <begin position="21"/>
        <end position="44"/>
    </location>
</feature>
<feature type="transmembrane region" description="Helical" evidence="7">
    <location>
        <begin position="135"/>
        <end position="154"/>
    </location>
</feature>
<dbReference type="Proteomes" id="UP000605670">
    <property type="component" value="Unassembled WGS sequence"/>
</dbReference>
<dbReference type="InterPro" id="IPR002656">
    <property type="entry name" value="Acyl_transf_3_dom"/>
</dbReference>